<proteinExistence type="predicted"/>
<sequence length="136" mass="14016">MKRIFEELARGIVFAPQAVSTATQKTSGFVAASETGEVEFLLATGPVASGKKLTVEVYAAGDEAGTGAVKVADAVFTADKAMSEALVTVSCKPHAEHGAYLGVKFKHDTGADLVCAVVAASRVDFLPAENGWTLAV</sequence>
<gene>
    <name evidence="1" type="ORF">H8S62_03540</name>
</gene>
<evidence type="ECO:0000313" key="2">
    <source>
        <dbReference type="Proteomes" id="UP000607645"/>
    </source>
</evidence>
<reference evidence="1" key="1">
    <citation type="submission" date="2020-08" db="EMBL/GenBank/DDBJ databases">
        <title>Genome public.</title>
        <authorList>
            <person name="Liu C."/>
            <person name="Sun Q."/>
        </authorList>
    </citation>
    <scope>NUCLEOTIDE SEQUENCE</scope>
    <source>
        <strain evidence="1">NSJ-52</strain>
    </source>
</reference>
<accession>A0A8J6M764</accession>
<name>A0A8J6M764_9FIRM</name>
<comment type="caution">
    <text evidence="1">The sequence shown here is derived from an EMBL/GenBank/DDBJ whole genome shotgun (WGS) entry which is preliminary data.</text>
</comment>
<protein>
    <submittedName>
        <fullName evidence="1">Uncharacterized protein</fullName>
    </submittedName>
</protein>
<evidence type="ECO:0000313" key="1">
    <source>
        <dbReference type="EMBL" id="MBC5736082.1"/>
    </source>
</evidence>
<dbReference type="AlphaFoldDB" id="A0A8J6M764"/>
<organism evidence="1 2">
    <name type="scientific">Lawsonibacter faecis</name>
    <dbReference type="NCBI Taxonomy" id="2763052"/>
    <lineage>
        <taxon>Bacteria</taxon>
        <taxon>Bacillati</taxon>
        <taxon>Bacillota</taxon>
        <taxon>Clostridia</taxon>
        <taxon>Eubacteriales</taxon>
        <taxon>Oscillospiraceae</taxon>
        <taxon>Lawsonibacter</taxon>
    </lineage>
</organism>
<dbReference type="RefSeq" id="WP_186918479.1">
    <property type="nucleotide sequence ID" value="NZ_JACOPQ010000002.1"/>
</dbReference>
<dbReference type="Proteomes" id="UP000607645">
    <property type="component" value="Unassembled WGS sequence"/>
</dbReference>
<dbReference type="EMBL" id="JACOPQ010000002">
    <property type="protein sequence ID" value="MBC5736082.1"/>
    <property type="molecule type" value="Genomic_DNA"/>
</dbReference>
<keyword evidence="2" id="KW-1185">Reference proteome</keyword>